<proteinExistence type="inferred from homology"/>
<dbReference type="OrthoDB" id="9778912at2"/>
<dbReference type="CDD" id="cd04730">
    <property type="entry name" value="NPD_like"/>
    <property type="match status" value="1"/>
</dbReference>
<dbReference type="RefSeq" id="WP_091557919.1">
    <property type="nucleotide sequence ID" value="NZ_FNPH01000005.1"/>
</dbReference>
<evidence type="ECO:0000313" key="11">
    <source>
        <dbReference type="Proteomes" id="UP000242415"/>
    </source>
</evidence>
<accession>A0A1H3QE14</accession>
<dbReference type="Proteomes" id="UP000242415">
    <property type="component" value="Unassembled WGS sequence"/>
</dbReference>
<dbReference type="GO" id="GO:0009636">
    <property type="term" value="P:response to toxic substance"/>
    <property type="evidence" value="ECO:0007669"/>
    <property type="project" value="UniProtKB-KW"/>
</dbReference>
<dbReference type="InterPro" id="IPR004136">
    <property type="entry name" value="NMO"/>
</dbReference>
<keyword evidence="4" id="KW-0285">Flavoprotein</keyword>
<dbReference type="Gene3D" id="3.20.20.70">
    <property type="entry name" value="Aldolase class I"/>
    <property type="match status" value="1"/>
</dbReference>
<dbReference type="GO" id="GO:0018580">
    <property type="term" value="F:nitronate monooxygenase activity"/>
    <property type="evidence" value="ECO:0007669"/>
    <property type="project" value="InterPro"/>
</dbReference>
<protein>
    <recommendedName>
        <fullName evidence="8">Propionate 3-nitronate monooxygenase</fullName>
    </recommendedName>
</protein>
<sequence length="351" mass="35789">MPSGPLARLGVPLPVVVAPMAGGPSTPELVAAVGEAGALGFLAAGYRSAVQLEAQIARTRALTDRPFGVNVFVPGSSSVDVAALDRYALRLAPVAQRLGVPLGDGRWDDDGYAGKLELLVAARVPMVAFTFGCPSAQDVERLHGAGSLVAVTVTSPAEAVQAQRVGADALVAQGAEAGGHQGCFDDDPHTPLGGAARPLATLLAELAPTAPPPVIAAGGLMTGADIAGALAAGAVAGQLGTAFLCCPEAGTSETHRRALADPRFTATAFTRAFTGRTARGLVNDFLREHTADAPAAYPWVHHLTRPLRAAAAERGDADTVHLWTGQGWRDIRPLPAAELVATLAVELAAAR</sequence>
<evidence type="ECO:0000256" key="8">
    <source>
        <dbReference type="ARBA" id="ARBA00031155"/>
    </source>
</evidence>
<reference evidence="11" key="1">
    <citation type="submission" date="2016-10" db="EMBL/GenBank/DDBJ databases">
        <authorList>
            <person name="Varghese N."/>
            <person name="Submissions S."/>
        </authorList>
    </citation>
    <scope>NUCLEOTIDE SEQUENCE [LARGE SCALE GENOMIC DNA]</scope>
    <source>
        <strain evidence="11">DSM 45245</strain>
    </source>
</reference>
<dbReference type="EMBL" id="FNPH01000005">
    <property type="protein sequence ID" value="SDZ11371.1"/>
    <property type="molecule type" value="Genomic_DNA"/>
</dbReference>
<comment type="cofactor">
    <cofactor evidence="1">
        <name>FMN</name>
        <dbReference type="ChEBI" id="CHEBI:58210"/>
    </cofactor>
</comment>
<keyword evidence="7" id="KW-0503">Monooxygenase</keyword>
<evidence type="ECO:0000256" key="3">
    <source>
        <dbReference type="ARBA" id="ARBA00022575"/>
    </source>
</evidence>
<dbReference type="STRING" id="405436.SAMN05444365_105382"/>
<comment type="similarity">
    <text evidence="2">Belongs to the nitronate monooxygenase family. NMO class I subfamily.</text>
</comment>
<dbReference type="AlphaFoldDB" id="A0A1H3QE14"/>
<evidence type="ECO:0000256" key="5">
    <source>
        <dbReference type="ARBA" id="ARBA00022643"/>
    </source>
</evidence>
<keyword evidence="5" id="KW-0288">FMN</keyword>
<dbReference type="PANTHER" id="PTHR42747">
    <property type="entry name" value="NITRONATE MONOOXYGENASE-RELATED"/>
    <property type="match status" value="1"/>
</dbReference>
<keyword evidence="6" id="KW-0560">Oxidoreductase</keyword>
<evidence type="ECO:0000313" key="10">
    <source>
        <dbReference type="EMBL" id="SDZ11371.1"/>
    </source>
</evidence>
<gene>
    <name evidence="10" type="ORF">SAMN05444365_105382</name>
</gene>
<comment type="catalytic activity">
    <reaction evidence="9">
        <text>3 propionate 3-nitronate + 3 O2 + H2O = 3 3-oxopropanoate + 2 nitrate + nitrite + H2O2 + 3 H(+)</text>
        <dbReference type="Rhea" id="RHEA:57332"/>
        <dbReference type="ChEBI" id="CHEBI:15377"/>
        <dbReference type="ChEBI" id="CHEBI:15378"/>
        <dbReference type="ChEBI" id="CHEBI:15379"/>
        <dbReference type="ChEBI" id="CHEBI:16240"/>
        <dbReference type="ChEBI" id="CHEBI:16301"/>
        <dbReference type="ChEBI" id="CHEBI:17632"/>
        <dbReference type="ChEBI" id="CHEBI:33190"/>
        <dbReference type="ChEBI" id="CHEBI:136067"/>
    </reaction>
</comment>
<dbReference type="PANTHER" id="PTHR42747:SF3">
    <property type="entry name" value="NITRONATE MONOOXYGENASE-RELATED"/>
    <property type="match status" value="1"/>
</dbReference>
<organism evidence="10 11">
    <name type="scientific">Micromonospora pattaloongensis</name>
    <dbReference type="NCBI Taxonomy" id="405436"/>
    <lineage>
        <taxon>Bacteria</taxon>
        <taxon>Bacillati</taxon>
        <taxon>Actinomycetota</taxon>
        <taxon>Actinomycetes</taxon>
        <taxon>Micromonosporales</taxon>
        <taxon>Micromonosporaceae</taxon>
        <taxon>Micromonospora</taxon>
    </lineage>
</organism>
<evidence type="ECO:0000256" key="4">
    <source>
        <dbReference type="ARBA" id="ARBA00022630"/>
    </source>
</evidence>
<dbReference type="Pfam" id="PF03060">
    <property type="entry name" value="NMO"/>
    <property type="match status" value="1"/>
</dbReference>
<evidence type="ECO:0000256" key="6">
    <source>
        <dbReference type="ARBA" id="ARBA00023002"/>
    </source>
</evidence>
<evidence type="ECO:0000256" key="2">
    <source>
        <dbReference type="ARBA" id="ARBA00009881"/>
    </source>
</evidence>
<keyword evidence="11" id="KW-1185">Reference proteome</keyword>
<keyword evidence="3" id="KW-0216">Detoxification</keyword>
<name>A0A1H3QE14_9ACTN</name>
<evidence type="ECO:0000256" key="7">
    <source>
        <dbReference type="ARBA" id="ARBA00023033"/>
    </source>
</evidence>
<evidence type="ECO:0000256" key="9">
    <source>
        <dbReference type="ARBA" id="ARBA00049401"/>
    </source>
</evidence>
<dbReference type="SUPFAM" id="SSF51412">
    <property type="entry name" value="Inosine monophosphate dehydrogenase (IMPDH)"/>
    <property type="match status" value="1"/>
</dbReference>
<evidence type="ECO:0000256" key="1">
    <source>
        <dbReference type="ARBA" id="ARBA00001917"/>
    </source>
</evidence>
<dbReference type="InterPro" id="IPR013785">
    <property type="entry name" value="Aldolase_TIM"/>
</dbReference>